<dbReference type="Proteomes" id="UP000615446">
    <property type="component" value="Unassembled WGS sequence"/>
</dbReference>
<evidence type="ECO:0000313" key="2">
    <source>
        <dbReference type="Proteomes" id="UP000615446"/>
    </source>
</evidence>
<proteinExistence type="predicted"/>
<organism evidence="1 2">
    <name type="scientific">Rhizophagus clarus</name>
    <dbReference type="NCBI Taxonomy" id="94130"/>
    <lineage>
        <taxon>Eukaryota</taxon>
        <taxon>Fungi</taxon>
        <taxon>Fungi incertae sedis</taxon>
        <taxon>Mucoromycota</taxon>
        <taxon>Glomeromycotina</taxon>
        <taxon>Glomeromycetes</taxon>
        <taxon>Glomerales</taxon>
        <taxon>Glomeraceae</taxon>
        <taxon>Rhizophagus</taxon>
    </lineage>
</organism>
<gene>
    <name evidence="1" type="ORF">RCL2_000105200</name>
</gene>
<sequence>MLPSGCHLGLDLQIPINKSEEDSEQVTSGPSSANFTFTRVKSSEDKAKNIYIRGIKIDIGAFFDENELNRKDEIRSFLPIIVFEVIL</sequence>
<protein>
    <submittedName>
        <fullName evidence="1">Uncharacterized protein</fullName>
    </submittedName>
</protein>
<name>A0A8H3QC52_9GLOM</name>
<comment type="caution">
    <text evidence="1">The sequence shown here is derived from an EMBL/GenBank/DDBJ whole genome shotgun (WGS) entry which is preliminary data.</text>
</comment>
<evidence type="ECO:0000313" key="1">
    <source>
        <dbReference type="EMBL" id="GES73522.1"/>
    </source>
</evidence>
<dbReference type="EMBL" id="BLAL01000006">
    <property type="protein sequence ID" value="GES73522.1"/>
    <property type="molecule type" value="Genomic_DNA"/>
</dbReference>
<reference evidence="1" key="1">
    <citation type="submission" date="2019-10" db="EMBL/GenBank/DDBJ databases">
        <title>Conservation and host-specific expression of non-tandemly repeated heterogenous ribosome RNA gene in arbuscular mycorrhizal fungi.</title>
        <authorList>
            <person name="Maeda T."/>
            <person name="Kobayashi Y."/>
            <person name="Nakagawa T."/>
            <person name="Ezawa T."/>
            <person name="Yamaguchi K."/>
            <person name="Bino T."/>
            <person name="Nishimoto Y."/>
            <person name="Shigenobu S."/>
            <person name="Kawaguchi M."/>
        </authorList>
    </citation>
    <scope>NUCLEOTIDE SEQUENCE</scope>
    <source>
        <strain evidence="1">HR1</strain>
    </source>
</reference>
<accession>A0A8H3QC52</accession>
<dbReference type="AlphaFoldDB" id="A0A8H3QC52"/>